<dbReference type="Pfam" id="PF00057">
    <property type="entry name" value="Ldl_recept_a"/>
    <property type="match status" value="1"/>
</dbReference>
<dbReference type="AlphaFoldDB" id="A0A0L8GSK5"/>
<evidence type="ECO:0000256" key="2">
    <source>
        <dbReference type="PROSITE-ProRule" id="PRU00124"/>
    </source>
</evidence>
<keyword evidence="3" id="KW-0472">Membrane</keyword>
<keyword evidence="1 2" id="KW-1015">Disulfide bond</keyword>
<reference evidence="4" key="1">
    <citation type="submission" date="2015-07" db="EMBL/GenBank/DDBJ databases">
        <title>MeaNS - Measles Nucleotide Surveillance Program.</title>
        <authorList>
            <person name="Tran T."/>
            <person name="Druce J."/>
        </authorList>
    </citation>
    <scope>NUCLEOTIDE SEQUENCE</scope>
    <source>
        <strain evidence="4">UCB-OBI-ISO-001</strain>
        <tissue evidence="4">Gonad</tissue>
    </source>
</reference>
<dbReference type="CDD" id="cd00112">
    <property type="entry name" value="LDLa"/>
    <property type="match status" value="1"/>
</dbReference>
<proteinExistence type="predicted"/>
<dbReference type="InterPro" id="IPR036055">
    <property type="entry name" value="LDL_receptor-like_sf"/>
</dbReference>
<protein>
    <submittedName>
        <fullName evidence="4">Uncharacterized protein</fullName>
    </submittedName>
</protein>
<dbReference type="STRING" id="37653.A0A0L8GSK5"/>
<dbReference type="Gene3D" id="4.10.400.10">
    <property type="entry name" value="Low-density Lipoprotein Receptor"/>
    <property type="match status" value="1"/>
</dbReference>
<accession>A0A0L8GSK5</accession>
<dbReference type="EMBL" id="KQ420694">
    <property type="protein sequence ID" value="KOF79590.1"/>
    <property type="molecule type" value="Genomic_DNA"/>
</dbReference>
<feature type="disulfide bond" evidence="2">
    <location>
        <begin position="3"/>
        <end position="15"/>
    </location>
</feature>
<dbReference type="PROSITE" id="PS50068">
    <property type="entry name" value="LDLRA_2"/>
    <property type="match status" value="1"/>
</dbReference>
<evidence type="ECO:0000256" key="1">
    <source>
        <dbReference type="ARBA" id="ARBA00023157"/>
    </source>
</evidence>
<keyword evidence="3" id="KW-1133">Transmembrane helix</keyword>
<dbReference type="InterPro" id="IPR002172">
    <property type="entry name" value="LDrepeatLR_classA_rpt"/>
</dbReference>
<organism evidence="4">
    <name type="scientific">Octopus bimaculoides</name>
    <name type="common">California two-spotted octopus</name>
    <dbReference type="NCBI Taxonomy" id="37653"/>
    <lineage>
        <taxon>Eukaryota</taxon>
        <taxon>Metazoa</taxon>
        <taxon>Spiralia</taxon>
        <taxon>Lophotrochozoa</taxon>
        <taxon>Mollusca</taxon>
        <taxon>Cephalopoda</taxon>
        <taxon>Coleoidea</taxon>
        <taxon>Octopodiformes</taxon>
        <taxon>Octopoda</taxon>
        <taxon>Incirrata</taxon>
        <taxon>Octopodidae</taxon>
        <taxon>Octopus</taxon>
    </lineage>
</organism>
<dbReference type="SUPFAM" id="SSF57424">
    <property type="entry name" value="LDL receptor-like module"/>
    <property type="match status" value="1"/>
</dbReference>
<feature type="disulfide bond" evidence="2">
    <location>
        <begin position="10"/>
        <end position="28"/>
    </location>
</feature>
<gene>
    <name evidence="4" type="ORF">OCBIM_22029253mg</name>
</gene>
<name>A0A0L8GSK5_OCTBM</name>
<feature type="non-terminal residue" evidence="4">
    <location>
        <position position="1"/>
    </location>
</feature>
<feature type="transmembrane region" description="Helical" evidence="3">
    <location>
        <begin position="55"/>
        <end position="80"/>
    </location>
</feature>
<dbReference type="PANTHER" id="PTHR46876">
    <property type="entry name" value="LOW-DENSITY LIPOPROTEIN RECEPTOR-RELATED PROTEIN 11"/>
    <property type="match status" value="1"/>
</dbReference>
<sequence>GICGKDQFRCNDGECIDAYDVCDGVQHCKDGKDERNCIRSTTQHPGIKAGPRYSMLYSGVMIMHSHGLIEFLFVVIWKCYSGKDISAHKMKIRYHCKVWHIA</sequence>
<keyword evidence="3" id="KW-0812">Transmembrane</keyword>
<dbReference type="SMART" id="SM00192">
    <property type="entry name" value="LDLa"/>
    <property type="match status" value="1"/>
</dbReference>
<evidence type="ECO:0000313" key="4">
    <source>
        <dbReference type="EMBL" id="KOF79590.1"/>
    </source>
</evidence>
<dbReference type="PANTHER" id="PTHR46876:SF1">
    <property type="entry name" value="LOW-DENSITY LIPOPROTEIN RECEPTOR-RELATED PROTEIN 11"/>
    <property type="match status" value="1"/>
</dbReference>
<evidence type="ECO:0000256" key="3">
    <source>
        <dbReference type="SAM" id="Phobius"/>
    </source>
</evidence>
<feature type="disulfide bond" evidence="2">
    <location>
        <begin position="22"/>
        <end position="37"/>
    </location>
</feature>